<gene>
    <name evidence="2" type="ORF">B7P43_G02445</name>
</gene>
<feature type="non-terminal residue" evidence="2">
    <location>
        <position position="1"/>
    </location>
</feature>
<dbReference type="InterPro" id="IPR041426">
    <property type="entry name" value="Mos1_HTH"/>
</dbReference>
<evidence type="ECO:0000313" key="2">
    <source>
        <dbReference type="EMBL" id="PNF32522.1"/>
    </source>
</evidence>
<comment type="caution">
    <text evidence="2">The sequence shown here is derived from an EMBL/GenBank/DDBJ whole genome shotgun (WGS) entry which is preliminary data.</text>
</comment>
<keyword evidence="3" id="KW-1185">Reference proteome</keyword>
<accession>A0A2J7QVB0</accession>
<evidence type="ECO:0000313" key="3">
    <source>
        <dbReference type="Proteomes" id="UP000235965"/>
    </source>
</evidence>
<dbReference type="Pfam" id="PF17906">
    <property type="entry name" value="HTH_48"/>
    <property type="match status" value="1"/>
</dbReference>
<dbReference type="GO" id="GO:0003676">
    <property type="term" value="F:nucleic acid binding"/>
    <property type="evidence" value="ECO:0007669"/>
    <property type="project" value="InterPro"/>
</dbReference>
<protein>
    <recommendedName>
        <fullName evidence="1">Mos1 transposase HTH domain-containing protein</fullName>
    </recommendedName>
</protein>
<dbReference type="PANTHER" id="PTHR46060:SF1">
    <property type="entry name" value="MARINER MOS1 TRANSPOSASE-LIKE PROTEIN"/>
    <property type="match status" value="1"/>
</dbReference>
<dbReference type="Gene3D" id="3.30.420.10">
    <property type="entry name" value="Ribonuclease H-like superfamily/Ribonuclease H"/>
    <property type="match status" value="1"/>
</dbReference>
<dbReference type="EMBL" id="NEVH01010477">
    <property type="protein sequence ID" value="PNF32522.1"/>
    <property type="molecule type" value="Genomic_DNA"/>
</dbReference>
<sequence length="166" mass="19028">EQRAAVKLCFLLEKTAAETIIMLQTAYKEAAMSKTQIYGWFCRFKHGEISTDDEPRSGRPSTARTDENVTKIRQTILEDRRRTIDELVELTGIAWSSCQRILTEELHMKRLAAKFVPRLLTPAECEAIFDQNGMTPLPHPSYSPDLAPCDFFISSDEKRPQEKLFC</sequence>
<feature type="domain" description="Mos1 transposase HTH" evidence="1">
    <location>
        <begin position="7"/>
        <end position="48"/>
    </location>
</feature>
<dbReference type="AlphaFoldDB" id="A0A2J7QVB0"/>
<dbReference type="InterPro" id="IPR036397">
    <property type="entry name" value="RNaseH_sf"/>
</dbReference>
<proteinExistence type="predicted"/>
<name>A0A2J7QVB0_9NEOP</name>
<dbReference type="STRING" id="105785.A0A2J7QVB0"/>
<organism evidence="2 3">
    <name type="scientific">Cryptotermes secundus</name>
    <dbReference type="NCBI Taxonomy" id="105785"/>
    <lineage>
        <taxon>Eukaryota</taxon>
        <taxon>Metazoa</taxon>
        <taxon>Ecdysozoa</taxon>
        <taxon>Arthropoda</taxon>
        <taxon>Hexapoda</taxon>
        <taxon>Insecta</taxon>
        <taxon>Pterygota</taxon>
        <taxon>Neoptera</taxon>
        <taxon>Polyneoptera</taxon>
        <taxon>Dictyoptera</taxon>
        <taxon>Blattodea</taxon>
        <taxon>Blattoidea</taxon>
        <taxon>Termitoidae</taxon>
        <taxon>Kalotermitidae</taxon>
        <taxon>Cryptotermitinae</taxon>
        <taxon>Cryptotermes</taxon>
    </lineage>
</organism>
<dbReference type="InterPro" id="IPR052709">
    <property type="entry name" value="Transposase-MT_Hybrid"/>
</dbReference>
<dbReference type="Gene3D" id="1.10.10.1450">
    <property type="match status" value="1"/>
</dbReference>
<dbReference type="InParanoid" id="A0A2J7QVB0"/>
<reference evidence="2 3" key="1">
    <citation type="submission" date="2017-12" db="EMBL/GenBank/DDBJ databases">
        <title>Hemimetabolous genomes reveal molecular basis of termite eusociality.</title>
        <authorList>
            <person name="Harrison M.C."/>
            <person name="Jongepier E."/>
            <person name="Robertson H.M."/>
            <person name="Arning N."/>
            <person name="Bitard-Feildel T."/>
            <person name="Chao H."/>
            <person name="Childers C.P."/>
            <person name="Dinh H."/>
            <person name="Doddapaneni H."/>
            <person name="Dugan S."/>
            <person name="Gowin J."/>
            <person name="Greiner C."/>
            <person name="Han Y."/>
            <person name="Hu H."/>
            <person name="Hughes D.S.T."/>
            <person name="Huylmans A.-K."/>
            <person name="Kemena C."/>
            <person name="Kremer L.P.M."/>
            <person name="Lee S.L."/>
            <person name="Lopez-Ezquerra A."/>
            <person name="Mallet L."/>
            <person name="Monroy-Kuhn J.M."/>
            <person name="Moser A."/>
            <person name="Murali S.C."/>
            <person name="Muzny D.M."/>
            <person name="Otani S."/>
            <person name="Piulachs M.-D."/>
            <person name="Poelchau M."/>
            <person name="Qu J."/>
            <person name="Schaub F."/>
            <person name="Wada-Katsumata A."/>
            <person name="Worley K.C."/>
            <person name="Xie Q."/>
            <person name="Ylla G."/>
            <person name="Poulsen M."/>
            <person name="Gibbs R.A."/>
            <person name="Schal C."/>
            <person name="Richards S."/>
            <person name="Belles X."/>
            <person name="Korb J."/>
            <person name="Bornberg-Bauer E."/>
        </authorList>
    </citation>
    <scope>NUCLEOTIDE SEQUENCE [LARGE SCALE GENOMIC DNA]</scope>
    <source>
        <tissue evidence="2">Whole body</tissue>
    </source>
</reference>
<dbReference type="PANTHER" id="PTHR46060">
    <property type="entry name" value="MARINER MOS1 TRANSPOSASE-LIKE PROTEIN"/>
    <property type="match status" value="1"/>
</dbReference>
<dbReference type="Proteomes" id="UP000235965">
    <property type="component" value="Unassembled WGS sequence"/>
</dbReference>
<evidence type="ECO:0000259" key="1">
    <source>
        <dbReference type="Pfam" id="PF17906"/>
    </source>
</evidence>